<dbReference type="Gene3D" id="3.40.50.80">
    <property type="entry name" value="Nucleotide-binding domain of ferredoxin-NADP reductase (FNR) module"/>
    <property type="match status" value="1"/>
</dbReference>
<dbReference type="PANTHER" id="PTHR30157:SF0">
    <property type="entry name" value="NADPH-DEPENDENT FERRIC-CHELATE REDUCTASE"/>
    <property type="match status" value="1"/>
</dbReference>
<dbReference type="InterPro" id="IPR039374">
    <property type="entry name" value="SIP_fam"/>
</dbReference>
<dbReference type="PANTHER" id="PTHR30157">
    <property type="entry name" value="FERRIC REDUCTASE, NADPH-DEPENDENT"/>
    <property type="match status" value="1"/>
</dbReference>
<dbReference type="InterPro" id="IPR017927">
    <property type="entry name" value="FAD-bd_FR_type"/>
</dbReference>
<dbReference type="Pfam" id="PF04954">
    <property type="entry name" value="SIP"/>
    <property type="match status" value="1"/>
</dbReference>
<dbReference type="Pfam" id="PF08021">
    <property type="entry name" value="FAD_binding_9"/>
    <property type="match status" value="1"/>
</dbReference>
<feature type="domain" description="FAD-binding FR-type" evidence="1">
    <location>
        <begin position="1"/>
        <end position="115"/>
    </location>
</feature>
<dbReference type="EMBL" id="JBHLWV010000016">
    <property type="protein sequence ID" value="MFC0314741.1"/>
    <property type="molecule type" value="Genomic_DNA"/>
</dbReference>
<dbReference type="RefSeq" id="WP_382362778.1">
    <property type="nucleotide sequence ID" value="NZ_JBHLWV010000016.1"/>
</dbReference>
<dbReference type="InterPro" id="IPR039261">
    <property type="entry name" value="FNR_nucleotide-bd"/>
</dbReference>
<dbReference type="InterPro" id="IPR007037">
    <property type="entry name" value="SIP_rossman_dom"/>
</dbReference>
<dbReference type="Gene3D" id="2.40.30.10">
    <property type="entry name" value="Translation factors"/>
    <property type="match status" value="1"/>
</dbReference>
<organism evidence="2 3">
    <name type="scientific">Gordonia phosphorivorans</name>
    <dbReference type="NCBI Taxonomy" id="1056982"/>
    <lineage>
        <taxon>Bacteria</taxon>
        <taxon>Bacillati</taxon>
        <taxon>Actinomycetota</taxon>
        <taxon>Actinomycetes</taxon>
        <taxon>Mycobacteriales</taxon>
        <taxon>Gordoniaceae</taxon>
        <taxon>Gordonia</taxon>
    </lineage>
</organism>
<evidence type="ECO:0000313" key="3">
    <source>
        <dbReference type="Proteomes" id="UP001589783"/>
    </source>
</evidence>
<dbReference type="SUPFAM" id="SSF63380">
    <property type="entry name" value="Riboflavin synthase domain-like"/>
    <property type="match status" value="1"/>
</dbReference>
<dbReference type="InterPro" id="IPR017938">
    <property type="entry name" value="Riboflavin_synthase-like_b-brl"/>
</dbReference>
<comment type="caution">
    <text evidence="2">The sequence shown here is derived from an EMBL/GenBank/DDBJ whole genome shotgun (WGS) entry which is preliminary data.</text>
</comment>
<evidence type="ECO:0000313" key="2">
    <source>
        <dbReference type="EMBL" id="MFC0314741.1"/>
    </source>
</evidence>
<dbReference type="Proteomes" id="UP001589783">
    <property type="component" value="Unassembled WGS sequence"/>
</dbReference>
<sequence length="280" mass="31217">MGTSTVSPGMLRVTLGGDDLREFPTSGIGDEYVRLFFPDAHGETVWPRLLSNSCEYPDDAAPLPMRTYTIRAHRPGEVDIDFVIHPGGIAADWAAAAEPGQQVGITPPRHLYQRPDWAHRQILLADEPALPAALRIAELTAHLIPTTVIGEVRGAHCQIEADTDAAVEYIWLRGSGNGHAPSSLEKVLRRTEIDEQTFVWVASETRINRATRKLLRHDRKRPADGYRTVGYWIDNSEEWESRYAALAPEIRAHLDALYESSQGSEEIVDEVFRIYEAAGL</sequence>
<dbReference type="CDD" id="cd06193">
    <property type="entry name" value="siderophore_interacting"/>
    <property type="match status" value="1"/>
</dbReference>
<dbReference type="InterPro" id="IPR013113">
    <property type="entry name" value="SIP_FAD-bd"/>
</dbReference>
<protein>
    <submittedName>
        <fullName evidence="2">Siderophore-interacting protein</fullName>
    </submittedName>
</protein>
<proteinExistence type="predicted"/>
<reference evidence="2 3" key="1">
    <citation type="submission" date="2024-09" db="EMBL/GenBank/DDBJ databases">
        <authorList>
            <person name="Sun Q."/>
            <person name="Mori K."/>
        </authorList>
    </citation>
    <scope>NUCLEOTIDE SEQUENCE [LARGE SCALE GENOMIC DNA]</scope>
    <source>
        <strain evidence="2 3">CCM 7957</strain>
    </source>
</reference>
<evidence type="ECO:0000259" key="1">
    <source>
        <dbReference type="PROSITE" id="PS51384"/>
    </source>
</evidence>
<name>A0ABV6H7K4_9ACTN</name>
<dbReference type="PROSITE" id="PS51384">
    <property type="entry name" value="FAD_FR"/>
    <property type="match status" value="1"/>
</dbReference>
<keyword evidence="3" id="KW-1185">Reference proteome</keyword>
<accession>A0ABV6H7K4</accession>
<gene>
    <name evidence="2" type="ORF">ACFFJD_07740</name>
</gene>